<accession>A0A1H2LGR6</accession>
<dbReference type="GO" id="GO:0003978">
    <property type="term" value="F:UDP-glucose 4-epimerase activity"/>
    <property type="evidence" value="ECO:0007669"/>
    <property type="project" value="UniProtKB-UniRule"/>
</dbReference>
<keyword evidence="7 8" id="KW-0413">Isomerase</keyword>
<reference evidence="11" key="1">
    <citation type="submission" date="2016-10" db="EMBL/GenBank/DDBJ databases">
        <authorList>
            <person name="Varghese N."/>
            <person name="Submissions S."/>
        </authorList>
    </citation>
    <scope>NUCLEOTIDE SEQUENCE [LARGE SCALE GENOMIC DNA]</scope>
    <source>
        <strain evidence="11">DSM 10002</strain>
    </source>
</reference>
<dbReference type="InterPro" id="IPR016040">
    <property type="entry name" value="NAD(P)-bd_dom"/>
</dbReference>
<comment type="pathway">
    <text evidence="8">Carbohydrate metabolism; galactose metabolism.</text>
</comment>
<evidence type="ECO:0000313" key="10">
    <source>
        <dbReference type="EMBL" id="SDU79925.1"/>
    </source>
</evidence>
<dbReference type="EMBL" id="LT629804">
    <property type="protein sequence ID" value="SDU79925.1"/>
    <property type="molecule type" value="Genomic_DNA"/>
</dbReference>
<keyword evidence="8" id="KW-0119">Carbohydrate metabolism</keyword>
<dbReference type="NCBIfam" id="NF007956">
    <property type="entry name" value="PRK10675.1"/>
    <property type="match status" value="1"/>
</dbReference>
<sequence>MTTVLVAGGAGFIGTHTTVELLNKGYDVVCVDNFSNSSPEAIKRVQAITGKSLRFYDADVRDANALNEVFTENKIDWVIHFAGFKAVGESVEKPLEYYDNNIGGALCLLQTMREHGVKKFVFSSSATVYGETTDLPLTEESPAGLATNPYGYTKVFEEQILRDLYKSDPSWTVVILRYFNPVGAHESGLIGEDPKGIPANLTPYVAKVAVGELDRVRVFGDDYDTPDGTGVRDYIHVVDLARGHVAATDNISEPGVYVYNLGTGHGYSVLDVIKAYERAAGKEIPYEVVPRRAGDVAANYADPSKARRELHWEATHTIEDMAESSMRWQTANPQGYR</sequence>
<dbReference type="OrthoDB" id="9801785at2"/>
<evidence type="ECO:0000256" key="5">
    <source>
        <dbReference type="ARBA" id="ARBA00018569"/>
    </source>
</evidence>
<protein>
    <recommendedName>
        <fullName evidence="5 8">UDP-glucose 4-epimerase</fullName>
        <ecNumber evidence="4 8">5.1.3.2</ecNumber>
    </recommendedName>
</protein>
<dbReference type="CDD" id="cd05247">
    <property type="entry name" value="UDP_G4E_1_SDR_e"/>
    <property type="match status" value="1"/>
</dbReference>
<evidence type="ECO:0000259" key="9">
    <source>
        <dbReference type="Pfam" id="PF16363"/>
    </source>
</evidence>
<dbReference type="GO" id="GO:0006012">
    <property type="term" value="P:galactose metabolic process"/>
    <property type="evidence" value="ECO:0007669"/>
    <property type="project" value="UniProtKB-UniPathway"/>
</dbReference>
<dbReference type="InterPro" id="IPR005886">
    <property type="entry name" value="UDP_G4E"/>
</dbReference>
<dbReference type="Pfam" id="PF16363">
    <property type="entry name" value="GDP_Man_Dehyd"/>
    <property type="match status" value="1"/>
</dbReference>
<evidence type="ECO:0000256" key="1">
    <source>
        <dbReference type="ARBA" id="ARBA00000083"/>
    </source>
</evidence>
<organism evidence="10 11">
    <name type="scientific">Arcanobacterium phocae</name>
    <dbReference type="NCBI Taxonomy" id="131112"/>
    <lineage>
        <taxon>Bacteria</taxon>
        <taxon>Bacillati</taxon>
        <taxon>Actinomycetota</taxon>
        <taxon>Actinomycetes</taxon>
        <taxon>Actinomycetales</taxon>
        <taxon>Actinomycetaceae</taxon>
        <taxon>Arcanobacterium</taxon>
    </lineage>
</organism>
<dbReference type="UniPathway" id="UPA00214"/>
<comment type="subunit">
    <text evidence="8">Homodimer.</text>
</comment>
<dbReference type="PANTHER" id="PTHR43725">
    <property type="entry name" value="UDP-GLUCOSE 4-EPIMERASE"/>
    <property type="match status" value="1"/>
</dbReference>
<evidence type="ECO:0000256" key="7">
    <source>
        <dbReference type="ARBA" id="ARBA00023235"/>
    </source>
</evidence>
<dbReference type="NCBIfam" id="TIGR01179">
    <property type="entry name" value="galE"/>
    <property type="match status" value="1"/>
</dbReference>
<dbReference type="GO" id="GO:0005829">
    <property type="term" value="C:cytosol"/>
    <property type="evidence" value="ECO:0007669"/>
    <property type="project" value="TreeGrafter"/>
</dbReference>
<dbReference type="GeneID" id="65344780"/>
<dbReference type="Proteomes" id="UP000214355">
    <property type="component" value="Chromosome I"/>
</dbReference>
<dbReference type="SUPFAM" id="SSF51735">
    <property type="entry name" value="NAD(P)-binding Rossmann-fold domains"/>
    <property type="match status" value="1"/>
</dbReference>
<feature type="domain" description="NAD(P)-binding" evidence="9">
    <location>
        <begin position="5"/>
        <end position="323"/>
    </location>
</feature>
<dbReference type="Gene3D" id="3.40.50.720">
    <property type="entry name" value="NAD(P)-binding Rossmann-like Domain"/>
    <property type="match status" value="1"/>
</dbReference>
<comment type="cofactor">
    <cofactor evidence="2 8">
        <name>NAD(+)</name>
        <dbReference type="ChEBI" id="CHEBI:57540"/>
    </cofactor>
</comment>
<dbReference type="STRING" id="131112.SAMN04489737_1042"/>
<keyword evidence="11" id="KW-1185">Reference proteome</keyword>
<proteinExistence type="inferred from homology"/>
<comment type="catalytic activity">
    <reaction evidence="1 8">
        <text>UDP-alpha-D-glucose = UDP-alpha-D-galactose</text>
        <dbReference type="Rhea" id="RHEA:22168"/>
        <dbReference type="ChEBI" id="CHEBI:58885"/>
        <dbReference type="ChEBI" id="CHEBI:66914"/>
        <dbReference type="EC" id="5.1.3.2"/>
    </reaction>
</comment>
<dbReference type="PRINTS" id="PR01713">
    <property type="entry name" value="NUCEPIMERASE"/>
</dbReference>
<dbReference type="AlphaFoldDB" id="A0A1H2LGR6"/>
<dbReference type="Gene3D" id="3.90.25.10">
    <property type="entry name" value="UDP-galactose 4-epimerase, domain 1"/>
    <property type="match status" value="1"/>
</dbReference>
<dbReference type="EC" id="5.1.3.2" evidence="4 8"/>
<evidence type="ECO:0000256" key="8">
    <source>
        <dbReference type="RuleBase" id="RU366046"/>
    </source>
</evidence>
<dbReference type="InterPro" id="IPR036291">
    <property type="entry name" value="NAD(P)-bd_dom_sf"/>
</dbReference>
<keyword evidence="6 8" id="KW-0520">NAD</keyword>
<gene>
    <name evidence="10" type="ORF">SAMN04489737_1042</name>
</gene>
<evidence type="ECO:0000256" key="4">
    <source>
        <dbReference type="ARBA" id="ARBA00013189"/>
    </source>
</evidence>
<evidence type="ECO:0000256" key="6">
    <source>
        <dbReference type="ARBA" id="ARBA00023027"/>
    </source>
</evidence>
<evidence type="ECO:0000313" key="11">
    <source>
        <dbReference type="Proteomes" id="UP000214355"/>
    </source>
</evidence>
<evidence type="ECO:0000256" key="3">
    <source>
        <dbReference type="ARBA" id="ARBA00007637"/>
    </source>
</evidence>
<dbReference type="RefSeq" id="WP_091280678.1">
    <property type="nucleotide sequence ID" value="NZ_JABAOS010000001.1"/>
</dbReference>
<dbReference type="PANTHER" id="PTHR43725:SF47">
    <property type="entry name" value="UDP-GLUCOSE 4-EPIMERASE"/>
    <property type="match status" value="1"/>
</dbReference>
<name>A0A1H2LGR6_9ACTO</name>
<comment type="similarity">
    <text evidence="3 8">Belongs to the NAD(P)-dependent epimerase/dehydratase family.</text>
</comment>
<evidence type="ECO:0000256" key="2">
    <source>
        <dbReference type="ARBA" id="ARBA00001911"/>
    </source>
</evidence>